<dbReference type="AlphaFoldDB" id="A0A839T3D3"/>
<protein>
    <submittedName>
        <fullName evidence="1">Uncharacterized protein</fullName>
    </submittedName>
</protein>
<gene>
    <name evidence="1" type="ORF">FHR87_000858</name>
</gene>
<evidence type="ECO:0000313" key="1">
    <source>
        <dbReference type="EMBL" id="MBB3102475.1"/>
    </source>
</evidence>
<dbReference type="EMBL" id="JACHXI010000003">
    <property type="protein sequence ID" value="MBB3102475.1"/>
    <property type="molecule type" value="Genomic_DNA"/>
</dbReference>
<proteinExistence type="predicted"/>
<organism evidence="1 2">
    <name type="scientific">Azomonas macrocytogenes</name>
    <name type="common">Azotobacter macrocytogenes</name>
    <dbReference type="NCBI Taxonomy" id="69962"/>
    <lineage>
        <taxon>Bacteria</taxon>
        <taxon>Pseudomonadati</taxon>
        <taxon>Pseudomonadota</taxon>
        <taxon>Gammaproteobacteria</taxon>
        <taxon>Pseudomonadales</taxon>
        <taxon>Pseudomonadaceae</taxon>
        <taxon>Azomonas</taxon>
    </lineage>
</organism>
<accession>A0A839T3D3</accession>
<name>A0A839T3D3_AZOMA</name>
<evidence type="ECO:0000313" key="2">
    <source>
        <dbReference type="Proteomes" id="UP000549250"/>
    </source>
</evidence>
<dbReference type="Proteomes" id="UP000549250">
    <property type="component" value="Unassembled WGS sequence"/>
</dbReference>
<reference evidence="1 2" key="1">
    <citation type="submission" date="2020-08" db="EMBL/GenBank/DDBJ databases">
        <title>Genomic Encyclopedia of Type Strains, Phase III (KMG-III): the genomes of soil and plant-associated and newly described type strains.</title>
        <authorList>
            <person name="Whitman W."/>
        </authorList>
    </citation>
    <scope>NUCLEOTIDE SEQUENCE [LARGE SCALE GENOMIC DNA]</scope>
    <source>
        <strain evidence="1 2">CECT 4462</strain>
    </source>
</reference>
<keyword evidence="2" id="KW-1185">Reference proteome</keyword>
<comment type="caution">
    <text evidence="1">The sequence shown here is derived from an EMBL/GenBank/DDBJ whole genome shotgun (WGS) entry which is preliminary data.</text>
</comment>
<sequence length="49" mass="5754">MIKDCFDRSVSNISNHRWHGLISVFNILEVFKEALTALLRILLVMESHR</sequence>